<evidence type="ECO:0000259" key="4">
    <source>
        <dbReference type="Pfam" id="PF25137"/>
    </source>
</evidence>
<dbReference type="GO" id="GO:0004022">
    <property type="term" value="F:alcohol dehydrogenase (NAD+) activity"/>
    <property type="evidence" value="ECO:0007669"/>
    <property type="project" value="TreeGrafter"/>
</dbReference>
<evidence type="ECO:0000259" key="3">
    <source>
        <dbReference type="Pfam" id="PF00465"/>
    </source>
</evidence>
<evidence type="ECO:0000256" key="1">
    <source>
        <dbReference type="ARBA" id="ARBA00007358"/>
    </source>
</evidence>
<dbReference type="CDD" id="cd08189">
    <property type="entry name" value="Fe-ADH-like"/>
    <property type="match status" value="1"/>
</dbReference>
<dbReference type="Pfam" id="PF25137">
    <property type="entry name" value="ADH_Fe_C"/>
    <property type="match status" value="1"/>
</dbReference>
<dbReference type="InterPro" id="IPR001670">
    <property type="entry name" value="ADH_Fe/GldA"/>
</dbReference>
<keyword evidence="2" id="KW-0560">Oxidoreductase</keyword>
<evidence type="ECO:0000256" key="2">
    <source>
        <dbReference type="ARBA" id="ARBA00023002"/>
    </source>
</evidence>
<feature type="domain" description="Alcohol dehydrogenase iron-type/glycerol dehydrogenase GldA" evidence="3">
    <location>
        <begin position="25"/>
        <end position="193"/>
    </location>
</feature>
<dbReference type="Gene3D" id="3.40.50.1970">
    <property type="match status" value="1"/>
</dbReference>
<name>A0A6V7RC03_9STAP</name>
<proteinExistence type="inferred from homology"/>
<dbReference type="PANTHER" id="PTHR11496:SF102">
    <property type="entry name" value="ALCOHOL DEHYDROGENASE 4"/>
    <property type="match status" value="1"/>
</dbReference>
<dbReference type="AlphaFoldDB" id="A0A6V7RC03"/>
<gene>
    <name evidence="5" type="primary">dhaT_2</name>
    <name evidence="5" type="ORF">JEODO184_00807</name>
</gene>
<evidence type="ECO:0000313" key="6">
    <source>
        <dbReference type="Proteomes" id="UP000589351"/>
    </source>
</evidence>
<dbReference type="Proteomes" id="UP000589351">
    <property type="component" value="Unassembled WGS sequence"/>
</dbReference>
<accession>A0A6V7RC03</accession>
<dbReference type="GO" id="GO:0046872">
    <property type="term" value="F:metal ion binding"/>
    <property type="evidence" value="ECO:0007669"/>
    <property type="project" value="InterPro"/>
</dbReference>
<dbReference type="RefSeq" id="WP_185125342.1">
    <property type="nucleotide sequence ID" value="NZ_CAJEWD010000006.1"/>
</dbReference>
<dbReference type="Gene3D" id="1.20.1090.10">
    <property type="entry name" value="Dehydroquinate synthase-like - alpha domain"/>
    <property type="match status" value="1"/>
</dbReference>
<dbReference type="InterPro" id="IPR039697">
    <property type="entry name" value="Alcohol_dehydrogenase_Fe"/>
</dbReference>
<protein>
    <submittedName>
        <fullName evidence="5">1,3-propanediol dehydrogenase</fullName>
    </submittedName>
</protein>
<dbReference type="EMBL" id="CAJEWD010000006">
    <property type="protein sequence ID" value="CAD2075236.1"/>
    <property type="molecule type" value="Genomic_DNA"/>
</dbReference>
<dbReference type="PANTHER" id="PTHR11496">
    <property type="entry name" value="ALCOHOL DEHYDROGENASE"/>
    <property type="match status" value="1"/>
</dbReference>
<sequence length="405" mass="45118">MLKEFLSRTYQLSLKMVTNFLDWNPPTVINCVGCIEKLAPKLAEENIDRVLIVTDHIVMKTGLLDSFLKQLDDGNIIYFIYRNNEMSTASNGEQAAKVFTEKDCQAIIGFGGGKSLDSAKAAGIFTSHDVKDLKQFKGLFKLKNKLPYSVLVPTTAGSGTEATISTILTDDDSGVKYTVVDSKLMPKLVVLDPELLLSLPEDITAYEGMDALSHAIESYLSKYSTKQTRNLSEEATELIFNNLLTSYQDGFDIKARTDMQRAAYFAGKSIAKTGVGNAHALAHALESRYDIQHGQLVAYILPFVLEKYGSKVHEELAKLADITKVADSEDDTKTKAEKFIDSIRTLNKDLNIELPINALHSKEIYELSKLAHKEANPMYPVPVIFSKDDFQGLLERIFPNERRIA</sequence>
<dbReference type="SUPFAM" id="SSF56796">
    <property type="entry name" value="Dehydroquinate synthase-like"/>
    <property type="match status" value="1"/>
</dbReference>
<dbReference type="FunFam" id="3.40.50.1970:FF:000003">
    <property type="entry name" value="Alcohol dehydrogenase, iron-containing"/>
    <property type="match status" value="1"/>
</dbReference>
<reference evidence="5 6" key="1">
    <citation type="submission" date="2020-07" db="EMBL/GenBank/DDBJ databases">
        <authorList>
            <person name="Criscuolo A."/>
        </authorList>
    </citation>
    <scope>NUCLEOTIDE SEQUENCE [LARGE SCALE GENOMIC DNA]</scope>
    <source>
        <strain evidence="5">CIP111649</strain>
    </source>
</reference>
<keyword evidence="6" id="KW-1185">Reference proteome</keyword>
<dbReference type="InterPro" id="IPR056798">
    <property type="entry name" value="ADH_Fe_C"/>
</dbReference>
<dbReference type="Pfam" id="PF00465">
    <property type="entry name" value="Fe-ADH"/>
    <property type="match status" value="1"/>
</dbReference>
<comment type="similarity">
    <text evidence="1">Belongs to the iron-containing alcohol dehydrogenase family.</text>
</comment>
<evidence type="ECO:0000313" key="5">
    <source>
        <dbReference type="EMBL" id="CAD2075236.1"/>
    </source>
</evidence>
<feature type="domain" description="Fe-containing alcohol dehydrogenase-like C-terminal" evidence="4">
    <location>
        <begin position="204"/>
        <end position="396"/>
    </location>
</feature>
<comment type="caution">
    <text evidence="5">The sequence shown here is derived from an EMBL/GenBank/DDBJ whole genome shotgun (WGS) entry which is preliminary data.</text>
</comment>
<organism evidence="5 6">
    <name type="scientific">Jeotgalicoccus meleagridis</name>
    <dbReference type="NCBI Taxonomy" id="2759181"/>
    <lineage>
        <taxon>Bacteria</taxon>
        <taxon>Bacillati</taxon>
        <taxon>Bacillota</taxon>
        <taxon>Bacilli</taxon>
        <taxon>Bacillales</taxon>
        <taxon>Staphylococcaceae</taxon>
        <taxon>Jeotgalicoccus</taxon>
    </lineage>
</organism>